<name>A0A433RRZ4_9BACL</name>
<proteinExistence type="predicted"/>
<organism evidence="2 3">
    <name type="scientific">Candidatus Kurthia intestinigallinarum</name>
    <dbReference type="NCBI Taxonomy" id="1562256"/>
    <lineage>
        <taxon>Bacteria</taxon>
        <taxon>Bacillati</taxon>
        <taxon>Bacillota</taxon>
        <taxon>Bacilli</taxon>
        <taxon>Bacillales</taxon>
        <taxon>Caryophanaceae</taxon>
        <taxon>Kurthia</taxon>
    </lineage>
</organism>
<accession>A0A433RRZ4</accession>
<comment type="caution">
    <text evidence="2">The sequence shown here is derived from an EMBL/GenBank/DDBJ whole genome shotgun (WGS) entry which is preliminary data.</text>
</comment>
<reference evidence="2 3" key="1">
    <citation type="submission" date="2014-11" db="EMBL/GenBank/DDBJ databases">
        <title>Genome sequence and analysis of novel Kurthia sp.</title>
        <authorList>
            <person name="Lawson J.N."/>
            <person name="Gonzalez J.E."/>
            <person name="Rinauldi L."/>
            <person name="Xuan Z."/>
            <person name="Firman A."/>
            <person name="Shaddox L."/>
            <person name="Trudeau A."/>
            <person name="Shah S."/>
            <person name="Reiman D."/>
        </authorList>
    </citation>
    <scope>NUCLEOTIDE SEQUENCE [LARGE SCALE GENOMIC DNA]</scope>
    <source>
        <strain evidence="2 3">3B1D</strain>
    </source>
</reference>
<evidence type="ECO:0000313" key="2">
    <source>
        <dbReference type="EMBL" id="RUS53798.1"/>
    </source>
</evidence>
<dbReference type="AlphaFoldDB" id="A0A433RRZ4"/>
<dbReference type="EMBL" id="JTFC01000033">
    <property type="protein sequence ID" value="RUS53798.1"/>
    <property type="molecule type" value="Genomic_DNA"/>
</dbReference>
<dbReference type="RefSeq" id="WP_126991224.1">
    <property type="nucleotide sequence ID" value="NZ_JTFC01000033.1"/>
</dbReference>
<sequence length="179" mass="21074">MHCWKTINVQKHYGHDRILLMSIISMLAVFSVFYIALNVFRHEPVSDKLFPLFIIVLLMIYPVHKLLHFLPLIKEKKHIRFHIKYYLKIVPILKLHVTEPVLKSRYITSLIVPFIVINIILIIGALVYPSFRHYFTLLLAFHSGLCLIDLLYVKHLLKAPKKALIEENDKGFQILIPLR</sequence>
<feature type="transmembrane region" description="Helical" evidence="1">
    <location>
        <begin position="106"/>
        <end position="128"/>
    </location>
</feature>
<gene>
    <name evidence="2" type="ORF">QI30_13935</name>
</gene>
<keyword evidence="1" id="KW-0472">Membrane</keyword>
<protein>
    <recommendedName>
        <fullName evidence="4">Zincin peptidase</fullName>
    </recommendedName>
</protein>
<feature type="transmembrane region" description="Helical" evidence="1">
    <location>
        <begin position="18"/>
        <end position="37"/>
    </location>
</feature>
<keyword evidence="1" id="KW-0812">Transmembrane</keyword>
<keyword evidence="3" id="KW-1185">Reference proteome</keyword>
<dbReference type="OrthoDB" id="2360495at2"/>
<feature type="transmembrane region" description="Helical" evidence="1">
    <location>
        <begin position="134"/>
        <end position="153"/>
    </location>
</feature>
<dbReference type="InterPro" id="IPR021683">
    <property type="entry name" value="DUF3267"/>
</dbReference>
<dbReference type="Proteomes" id="UP000288623">
    <property type="component" value="Unassembled WGS sequence"/>
</dbReference>
<dbReference type="Pfam" id="PF11667">
    <property type="entry name" value="DUF3267"/>
    <property type="match status" value="1"/>
</dbReference>
<evidence type="ECO:0000256" key="1">
    <source>
        <dbReference type="SAM" id="Phobius"/>
    </source>
</evidence>
<feature type="transmembrane region" description="Helical" evidence="1">
    <location>
        <begin position="49"/>
        <end position="70"/>
    </location>
</feature>
<keyword evidence="1" id="KW-1133">Transmembrane helix</keyword>
<evidence type="ECO:0000313" key="3">
    <source>
        <dbReference type="Proteomes" id="UP000288623"/>
    </source>
</evidence>
<evidence type="ECO:0008006" key="4">
    <source>
        <dbReference type="Google" id="ProtNLM"/>
    </source>
</evidence>